<dbReference type="GO" id="GO:0003677">
    <property type="term" value="F:DNA binding"/>
    <property type="evidence" value="ECO:0007669"/>
    <property type="project" value="InterPro"/>
</dbReference>
<reference evidence="3 4" key="1">
    <citation type="submission" date="2020-07" db="EMBL/GenBank/DDBJ databases">
        <title>Whole genome sequence of Sphingobium yanoikuyae A3.</title>
        <authorList>
            <person name="Han S.-S."/>
        </authorList>
    </citation>
    <scope>NUCLEOTIDE SEQUENCE [LARGE SCALE GENOMIC DNA]</scope>
    <source>
        <strain evidence="3 4">A3</strain>
    </source>
</reference>
<feature type="transmembrane region" description="Helical" evidence="1">
    <location>
        <begin position="150"/>
        <end position="176"/>
    </location>
</feature>
<evidence type="ECO:0000313" key="3">
    <source>
        <dbReference type="EMBL" id="QNG43569.1"/>
    </source>
</evidence>
<dbReference type="Gene3D" id="1.10.10.10">
    <property type="entry name" value="Winged helix-like DNA-binding domain superfamily/Winged helix DNA-binding domain"/>
    <property type="match status" value="1"/>
</dbReference>
<keyword evidence="1" id="KW-1133">Transmembrane helix</keyword>
<evidence type="ECO:0000313" key="4">
    <source>
        <dbReference type="Proteomes" id="UP000515377"/>
    </source>
</evidence>
<dbReference type="AlphaFoldDB" id="A0A9X7YAQ1"/>
<evidence type="ECO:0000256" key="1">
    <source>
        <dbReference type="SAM" id="Phobius"/>
    </source>
</evidence>
<dbReference type="EMBL" id="CP060122">
    <property type="protein sequence ID" value="QNG43569.1"/>
    <property type="molecule type" value="Genomic_DNA"/>
</dbReference>
<dbReference type="CDD" id="cd06170">
    <property type="entry name" value="LuxR_C_like"/>
    <property type="match status" value="1"/>
</dbReference>
<dbReference type="GO" id="GO:0006355">
    <property type="term" value="P:regulation of DNA-templated transcription"/>
    <property type="evidence" value="ECO:0007669"/>
    <property type="project" value="InterPro"/>
</dbReference>
<dbReference type="InterPro" id="IPR016032">
    <property type="entry name" value="Sig_transdc_resp-reg_C-effctor"/>
</dbReference>
<dbReference type="SMART" id="SM00421">
    <property type="entry name" value="HTH_LUXR"/>
    <property type="match status" value="1"/>
</dbReference>
<protein>
    <submittedName>
        <fullName evidence="3">Helix-turn-helix transcriptional regulator</fullName>
    </submittedName>
</protein>
<sequence>MEDYSELFERISKRRKGDCLREAAKGYSSKEIGRVLGISPNTVDNHILEIRKALGNVSKWKAAQLFEEWEARKGGQNIPPQTMVIPQCPTPMPTGSTETQADEPVEQGDVEDFFAEEQKPFGFREQGFSLLDMVPFRVAGRQRNELSQSYALIVFAILTTLMLFAVGAGISLLSALNGLVGK</sequence>
<organism evidence="3 4">
    <name type="scientific">Sphingobium yanoikuyae</name>
    <name type="common">Sphingomonas yanoikuyae</name>
    <dbReference type="NCBI Taxonomy" id="13690"/>
    <lineage>
        <taxon>Bacteria</taxon>
        <taxon>Pseudomonadati</taxon>
        <taxon>Pseudomonadota</taxon>
        <taxon>Alphaproteobacteria</taxon>
        <taxon>Sphingomonadales</taxon>
        <taxon>Sphingomonadaceae</taxon>
        <taxon>Sphingobium</taxon>
    </lineage>
</organism>
<dbReference type="Pfam" id="PF00196">
    <property type="entry name" value="GerE"/>
    <property type="match status" value="1"/>
</dbReference>
<keyword evidence="1" id="KW-0812">Transmembrane</keyword>
<name>A0A9X7YAQ1_SPHYA</name>
<feature type="domain" description="HTH luxR-type" evidence="2">
    <location>
        <begin position="8"/>
        <end position="66"/>
    </location>
</feature>
<evidence type="ECO:0000259" key="2">
    <source>
        <dbReference type="SMART" id="SM00421"/>
    </source>
</evidence>
<dbReference type="InterPro" id="IPR000792">
    <property type="entry name" value="Tscrpt_reg_LuxR_C"/>
</dbReference>
<dbReference type="InterPro" id="IPR036388">
    <property type="entry name" value="WH-like_DNA-bd_sf"/>
</dbReference>
<gene>
    <name evidence="3" type="ORF">H3V42_16515</name>
</gene>
<accession>A0A9X7YAQ1</accession>
<dbReference type="Proteomes" id="UP000515377">
    <property type="component" value="Chromosome"/>
</dbReference>
<dbReference type="SUPFAM" id="SSF46894">
    <property type="entry name" value="C-terminal effector domain of the bipartite response regulators"/>
    <property type="match status" value="1"/>
</dbReference>
<proteinExistence type="predicted"/>
<keyword evidence="1" id="KW-0472">Membrane</keyword>